<proteinExistence type="predicted"/>
<reference evidence="1 2" key="1">
    <citation type="submission" date="2007-05" db="EMBL/GenBank/DDBJ databases">
        <title>Complete sequence of Geobacter uraniireducens Rf4.</title>
        <authorList>
            <consortium name="US DOE Joint Genome Institute"/>
            <person name="Copeland A."/>
            <person name="Lucas S."/>
            <person name="Lapidus A."/>
            <person name="Barry K."/>
            <person name="Detter J.C."/>
            <person name="Glavina del Rio T."/>
            <person name="Hammon N."/>
            <person name="Israni S."/>
            <person name="Dalin E."/>
            <person name="Tice H."/>
            <person name="Pitluck S."/>
            <person name="Chertkov O."/>
            <person name="Brettin T."/>
            <person name="Bruce D."/>
            <person name="Han C."/>
            <person name="Schmutz J."/>
            <person name="Larimer F."/>
            <person name="Land M."/>
            <person name="Hauser L."/>
            <person name="Kyrpides N."/>
            <person name="Mikhailova N."/>
            <person name="Shelobolina E."/>
            <person name="Aklujkar M."/>
            <person name="Lovley D."/>
            <person name="Richardson P."/>
        </authorList>
    </citation>
    <scope>NUCLEOTIDE SEQUENCE [LARGE SCALE GENOMIC DNA]</scope>
    <source>
        <strain evidence="1 2">Rf4</strain>
    </source>
</reference>
<accession>A5G5B8</accession>
<dbReference type="AlphaFoldDB" id="A5G5B8"/>
<name>A5G5B8_GEOUR</name>
<gene>
    <name evidence="1" type="ordered locus">Gura_2813</name>
</gene>
<protein>
    <submittedName>
        <fullName evidence="1">Uncharacterized protein</fullName>
    </submittedName>
</protein>
<dbReference type="STRING" id="351605.Gura_2813"/>
<sequence length="303" mass="33707">MIGVPKKVTLKISAAAAPYVRSDTPKTDKLRAARAEVSLAPNDLMALLFYLSHDQDADIKVAALKSLRELSEPLLMTIVDLPDINSRLLDVIARLHFPRQAVAEKVALHPNCDDGTRRFLAEKGILCFDAMAESASQDKFDLDAANEDDKQAETAEDAEVAEEEEAFKSKYQLSQQLGVADKIKMALTGDKEWRSILLKDSNKLVSGSVVKNPRITEGEILTISKSNVQNDEIMRVICANKEWVKNYQIRKALVENHKTPLPVALRFMASLTEKDLAFLAKSKNVSSVISTQSRRILMNKSKK</sequence>
<evidence type="ECO:0000313" key="2">
    <source>
        <dbReference type="Proteomes" id="UP000006695"/>
    </source>
</evidence>
<organism evidence="1 2">
    <name type="scientific">Geotalea uraniireducens (strain Rf4)</name>
    <name type="common">Geobacter uraniireducens</name>
    <dbReference type="NCBI Taxonomy" id="351605"/>
    <lineage>
        <taxon>Bacteria</taxon>
        <taxon>Pseudomonadati</taxon>
        <taxon>Thermodesulfobacteriota</taxon>
        <taxon>Desulfuromonadia</taxon>
        <taxon>Geobacterales</taxon>
        <taxon>Geobacteraceae</taxon>
        <taxon>Geotalea</taxon>
    </lineage>
</organism>
<evidence type="ECO:0000313" key="1">
    <source>
        <dbReference type="EMBL" id="ABQ26986.1"/>
    </source>
</evidence>
<dbReference type="KEGG" id="gur:Gura_2813"/>
<keyword evidence="2" id="KW-1185">Reference proteome</keyword>
<dbReference type="Proteomes" id="UP000006695">
    <property type="component" value="Chromosome"/>
</dbReference>
<dbReference type="EMBL" id="CP000698">
    <property type="protein sequence ID" value="ABQ26986.1"/>
    <property type="molecule type" value="Genomic_DNA"/>
</dbReference>
<dbReference type="HOGENOM" id="CLU_061334_0_0_7"/>